<comment type="similarity">
    <text evidence="2 10">Belongs to the RNA methyltransferase RsmE family.</text>
</comment>
<sequence>MSLPRLRLEGCLFDGEVWHVGAEEAHHLIRVRRCYTGSLVEGLLRGEKIELRLECGGGEVTARELSRCGEEKIIPRVELLLGLLKNDQLDDALRFCAETCAAEIHLLVCERSVPRYEGARLAEKMTRWRRILDEATKQAGAAAPPLLREPRDFEKFDFGALPKQRLAAMLSPDSKPLRLIEIEESTVLAIGPEGDWSPREGAELIGNGFVPVTLGKRIMRASTAVAAGCAAMQMLHGQRRR</sequence>
<dbReference type="GO" id="GO:0070475">
    <property type="term" value="P:rRNA base methylation"/>
    <property type="evidence" value="ECO:0007669"/>
    <property type="project" value="TreeGrafter"/>
</dbReference>
<dbReference type="InterPro" id="IPR029028">
    <property type="entry name" value="Alpha/beta_knot_MTases"/>
</dbReference>
<evidence type="ECO:0000256" key="5">
    <source>
        <dbReference type="ARBA" id="ARBA00022603"/>
    </source>
</evidence>
<accession>A0A073IPQ6</accession>
<organism evidence="12 13">
    <name type="scientific">Synergistes jonesii</name>
    <dbReference type="NCBI Taxonomy" id="2754"/>
    <lineage>
        <taxon>Bacteria</taxon>
        <taxon>Thermotogati</taxon>
        <taxon>Synergistota</taxon>
        <taxon>Synergistia</taxon>
        <taxon>Synergistales</taxon>
        <taxon>Synergistaceae</taxon>
        <taxon>Synergistes</taxon>
    </lineage>
</organism>
<evidence type="ECO:0000256" key="1">
    <source>
        <dbReference type="ARBA" id="ARBA00004496"/>
    </source>
</evidence>
<keyword evidence="6 10" id="KW-0808">Transferase</keyword>
<evidence type="ECO:0000256" key="9">
    <source>
        <dbReference type="ARBA" id="ARBA00047944"/>
    </source>
</evidence>
<dbReference type="AlphaFoldDB" id="A0A073IPQ6"/>
<dbReference type="InterPro" id="IPR006700">
    <property type="entry name" value="RsmE"/>
</dbReference>
<dbReference type="EMBL" id="JMKI01000031">
    <property type="protein sequence ID" value="KEJ92358.1"/>
    <property type="molecule type" value="Genomic_DNA"/>
</dbReference>
<dbReference type="InterPro" id="IPR046886">
    <property type="entry name" value="RsmE_MTase_dom"/>
</dbReference>
<dbReference type="eggNOG" id="COG1385">
    <property type="taxonomic scope" value="Bacteria"/>
</dbReference>
<feature type="domain" description="Ribosomal RNA small subunit methyltransferase E methyltransferase" evidence="11">
    <location>
        <begin position="76"/>
        <end position="233"/>
    </location>
</feature>
<dbReference type="EC" id="2.1.1.193" evidence="10"/>
<keyword evidence="13" id="KW-1185">Reference proteome</keyword>
<dbReference type="PIRSF" id="PIRSF015601">
    <property type="entry name" value="MTase_slr0722"/>
    <property type="match status" value="1"/>
</dbReference>
<evidence type="ECO:0000256" key="2">
    <source>
        <dbReference type="ARBA" id="ARBA00005528"/>
    </source>
</evidence>
<gene>
    <name evidence="12" type="ORF">EH55_04990</name>
</gene>
<dbReference type="InterPro" id="IPR029026">
    <property type="entry name" value="tRNA_m1G_MTases_N"/>
</dbReference>
<comment type="catalytic activity">
    <reaction evidence="9 10">
        <text>uridine(1498) in 16S rRNA + S-adenosyl-L-methionine = N(3)-methyluridine(1498) in 16S rRNA + S-adenosyl-L-homocysteine + H(+)</text>
        <dbReference type="Rhea" id="RHEA:42920"/>
        <dbReference type="Rhea" id="RHEA-COMP:10283"/>
        <dbReference type="Rhea" id="RHEA-COMP:10284"/>
        <dbReference type="ChEBI" id="CHEBI:15378"/>
        <dbReference type="ChEBI" id="CHEBI:57856"/>
        <dbReference type="ChEBI" id="CHEBI:59789"/>
        <dbReference type="ChEBI" id="CHEBI:65315"/>
        <dbReference type="ChEBI" id="CHEBI:74502"/>
        <dbReference type="EC" id="2.1.1.193"/>
    </reaction>
</comment>
<dbReference type="PANTHER" id="PTHR30027">
    <property type="entry name" value="RIBOSOMAL RNA SMALL SUBUNIT METHYLTRANSFERASE E"/>
    <property type="match status" value="1"/>
</dbReference>
<evidence type="ECO:0000256" key="3">
    <source>
        <dbReference type="ARBA" id="ARBA00022490"/>
    </source>
</evidence>
<evidence type="ECO:0000256" key="6">
    <source>
        <dbReference type="ARBA" id="ARBA00022679"/>
    </source>
</evidence>
<comment type="caution">
    <text evidence="12">The sequence shown here is derived from an EMBL/GenBank/DDBJ whole genome shotgun (WGS) entry which is preliminary data.</text>
</comment>
<name>A0A073IPQ6_9BACT</name>
<evidence type="ECO:0000313" key="13">
    <source>
        <dbReference type="Proteomes" id="UP000027665"/>
    </source>
</evidence>
<dbReference type="PANTHER" id="PTHR30027:SF3">
    <property type="entry name" value="16S RRNA (URACIL(1498)-N(3))-METHYLTRANSFERASE"/>
    <property type="match status" value="1"/>
</dbReference>
<evidence type="ECO:0000313" key="12">
    <source>
        <dbReference type="EMBL" id="KEJ92358.1"/>
    </source>
</evidence>
<proteinExistence type="inferred from homology"/>
<evidence type="ECO:0000256" key="4">
    <source>
        <dbReference type="ARBA" id="ARBA00022552"/>
    </source>
</evidence>
<evidence type="ECO:0000259" key="11">
    <source>
        <dbReference type="Pfam" id="PF04452"/>
    </source>
</evidence>
<keyword evidence="4 10" id="KW-0698">rRNA processing</keyword>
<evidence type="ECO:0000256" key="8">
    <source>
        <dbReference type="ARBA" id="ARBA00025699"/>
    </source>
</evidence>
<evidence type="ECO:0000256" key="7">
    <source>
        <dbReference type="ARBA" id="ARBA00022691"/>
    </source>
</evidence>
<dbReference type="CDD" id="cd18084">
    <property type="entry name" value="RsmE-like"/>
    <property type="match status" value="1"/>
</dbReference>
<evidence type="ECO:0000256" key="10">
    <source>
        <dbReference type="PIRNR" id="PIRNR015601"/>
    </source>
</evidence>
<dbReference type="GO" id="GO:0005737">
    <property type="term" value="C:cytoplasm"/>
    <property type="evidence" value="ECO:0007669"/>
    <property type="project" value="UniProtKB-SubCell"/>
</dbReference>
<reference evidence="12 13" key="1">
    <citation type="submission" date="2014-04" db="EMBL/GenBank/DDBJ databases">
        <title>Draft Genome Sequence of Synergistes jonesii.</title>
        <authorList>
            <person name="Coil D.A."/>
            <person name="Eisen J.A."/>
            <person name="Holland-Moritz H.E."/>
        </authorList>
    </citation>
    <scope>NUCLEOTIDE SEQUENCE [LARGE SCALE GENOMIC DNA]</scope>
    <source>
        <strain evidence="12 13">78-1</strain>
    </source>
</reference>
<dbReference type="Pfam" id="PF04452">
    <property type="entry name" value="Methyltrans_RNA"/>
    <property type="match status" value="1"/>
</dbReference>
<comment type="function">
    <text evidence="8 10">Specifically methylates the N3 position of the uracil ring of uridine 1498 (m3U1498) in 16S rRNA. Acts on the fully assembled 30S ribosomal subunit.</text>
</comment>
<dbReference type="SUPFAM" id="SSF75217">
    <property type="entry name" value="alpha/beta knot"/>
    <property type="match status" value="1"/>
</dbReference>
<dbReference type="STRING" id="2754.EH55_04990"/>
<dbReference type="NCBIfam" id="TIGR00046">
    <property type="entry name" value="RsmE family RNA methyltransferase"/>
    <property type="match status" value="1"/>
</dbReference>
<comment type="subcellular location">
    <subcellularLocation>
        <location evidence="1 10">Cytoplasm</location>
    </subcellularLocation>
</comment>
<protein>
    <recommendedName>
        <fullName evidence="10">Ribosomal RNA small subunit methyltransferase E</fullName>
        <ecNumber evidence="10">2.1.1.193</ecNumber>
    </recommendedName>
</protein>
<dbReference type="GO" id="GO:0070042">
    <property type="term" value="F:rRNA (uridine-N3-)-methyltransferase activity"/>
    <property type="evidence" value="ECO:0007669"/>
    <property type="project" value="TreeGrafter"/>
</dbReference>
<dbReference type="Proteomes" id="UP000027665">
    <property type="component" value="Unassembled WGS sequence"/>
</dbReference>
<dbReference type="RefSeq" id="WP_051682730.1">
    <property type="nucleotide sequence ID" value="NZ_JMKI01000031.1"/>
</dbReference>
<keyword evidence="5 10" id="KW-0489">Methyltransferase</keyword>
<dbReference type="OrthoDB" id="9815641at2"/>
<keyword evidence="3 10" id="KW-0963">Cytoplasm</keyword>
<dbReference type="Gene3D" id="3.40.1280.10">
    <property type="match status" value="1"/>
</dbReference>
<keyword evidence="7 10" id="KW-0949">S-adenosyl-L-methionine</keyword>
<dbReference type="GeneID" id="90983648"/>